<dbReference type="GO" id="GO:0008180">
    <property type="term" value="C:COP9 signalosome"/>
    <property type="evidence" value="ECO:0007669"/>
    <property type="project" value="UniProtKB-KW"/>
</dbReference>
<comment type="subcellular location">
    <subcellularLocation>
        <location evidence="2">Cytoplasm</location>
    </subcellularLocation>
    <subcellularLocation>
        <location evidence="1">Nucleus</location>
    </subcellularLocation>
</comment>
<evidence type="ECO:0000256" key="1">
    <source>
        <dbReference type="ARBA" id="ARBA00004123"/>
    </source>
</evidence>
<dbReference type="Proteomes" id="UP000825935">
    <property type="component" value="Chromosome 30"/>
</dbReference>
<keyword evidence="7" id="KW-0539">Nucleus</keyword>
<proteinExistence type="inferred from homology"/>
<dbReference type="Pfam" id="PF22788">
    <property type="entry name" value="COP9_hel_rpt"/>
    <property type="match status" value="1"/>
</dbReference>
<protein>
    <recommendedName>
        <fullName evidence="4">COP9 signalosome complex subunit 3</fullName>
    </recommendedName>
</protein>
<keyword evidence="5" id="KW-0963">Cytoplasm</keyword>
<dbReference type="Pfam" id="PF01399">
    <property type="entry name" value="PCI"/>
    <property type="match status" value="1"/>
</dbReference>
<evidence type="ECO:0000256" key="5">
    <source>
        <dbReference type="ARBA" id="ARBA00022490"/>
    </source>
</evidence>
<dbReference type="PANTHER" id="PTHR10758:SF1">
    <property type="entry name" value="COP9 SIGNALOSOME COMPLEX SUBUNIT 3"/>
    <property type="match status" value="1"/>
</dbReference>
<dbReference type="InterPro" id="IPR000717">
    <property type="entry name" value="PCI_dom"/>
</dbReference>
<evidence type="ECO:0000256" key="3">
    <source>
        <dbReference type="ARBA" id="ARBA00007084"/>
    </source>
</evidence>
<dbReference type="FunFam" id="1.10.10.10:FF:000354">
    <property type="entry name" value="COP9 signalosome complex subunit 3"/>
    <property type="match status" value="1"/>
</dbReference>
<dbReference type="InterPro" id="IPR036390">
    <property type="entry name" value="WH_DNA-bd_sf"/>
</dbReference>
<dbReference type="PANTHER" id="PTHR10758">
    <property type="entry name" value="26S PROTEASOME NON-ATPASE REGULATORY SUBUNIT 3/COP9 SIGNALOSOME COMPLEX SUBUNIT 3"/>
    <property type="match status" value="1"/>
</dbReference>
<accession>A0A8T2R222</accession>
<comment type="caution">
    <text evidence="9">The sequence shown here is derived from an EMBL/GenBank/DDBJ whole genome shotgun (WGS) entry which is preliminary data.</text>
</comment>
<dbReference type="GO" id="GO:0005737">
    <property type="term" value="C:cytoplasm"/>
    <property type="evidence" value="ECO:0007669"/>
    <property type="project" value="UniProtKB-SubCell"/>
</dbReference>
<reference evidence="9" key="1">
    <citation type="submission" date="2021-08" db="EMBL/GenBank/DDBJ databases">
        <title>WGS assembly of Ceratopteris richardii.</title>
        <authorList>
            <person name="Marchant D.B."/>
            <person name="Chen G."/>
            <person name="Jenkins J."/>
            <person name="Shu S."/>
            <person name="Leebens-Mack J."/>
            <person name="Grimwood J."/>
            <person name="Schmutz J."/>
            <person name="Soltis P."/>
            <person name="Soltis D."/>
            <person name="Chen Z.-H."/>
        </authorList>
    </citation>
    <scope>NUCLEOTIDE SEQUENCE</scope>
    <source>
        <strain evidence="9">Whitten #5841</strain>
        <tissue evidence="9">Leaf</tissue>
    </source>
</reference>
<dbReference type="OMA" id="NHYHDLV"/>
<dbReference type="Gene3D" id="1.25.40.570">
    <property type="match status" value="1"/>
</dbReference>
<organism evidence="9 10">
    <name type="scientific">Ceratopteris richardii</name>
    <name type="common">Triangle waterfern</name>
    <dbReference type="NCBI Taxonomy" id="49495"/>
    <lineage>
        <taxon>Eukaryota</taxon>
        <taxon>Viridiplantae</taxon>
        <taxon>Streptophyta</taxon>
        <taxon>Embryophyta</taxon>
        <taxon>Tracheophyta</taxon>
        <taxon>Polypodiopsida</taxon>
        <taxon>Polypodiidae</taxon>
        <taxon>Polypodiales</taxon>
        <taxon>Pteridineae</taxon>
        <taxon>Pteridaceae</taxon>
        <taxon>Parkerioideae</taxon>
        <taxon>Ceratopteris</taxon>
    </lineage>
</organism>
<dbReference type="AlphaFoldDB" id="A0A8T2R222"/>
<dbReference type="SMART" id="SM00088">
    <property type="entry name" value="PINT"/>
    <property type="match status" value="1"/>
</dbReference>
<evidence type="ECO:0000313" key="10">
    <source>
        <dbReference type="Proteomes" id="UP000825935"/>
    </source>
</evidence>
<dbReference type="EMBL" id="CM035435">
    <property type="protein sequence ID" value="KAH7289854.1"/>
    <property type="molecule type" value="Genomic_DNA"/>
</dbReference>
<evidence type="ECO:0000256" key="6">
    <source>
        <dbReference type="ARBA" id="ARBA00022790"/>
    </source>
</evidence>
<feature type="domain" description="PCI" evidence="8">
    <location>
        <begin position="202"/>
        <end position="370"/>
    </location>
</feature>
<comment type="similarity">
    <text evidence="3">Belongs to the CSN3 family.</text>
</comment>
<dbReference type="GO" id="GO:0006511">
    <property type="term" value="P:ubiquitin-dependent protein catabolic process"/>
    <property type="evidence" value="ECO:0007669"/>
    <property type="project" value="TreeGrafter"/>
</dbReference>
<dbReference type="InterPro" id="IPR050756">
    <property type="entry name" value="CSN3"/>
</dbReference>
<gene>
    <name evidence="9" type="ORF">KP509_30G021500</name>
</gene>
<evidence type="ECO:0000256" key="4">
    <source>
        <dbReference type="ARBA" id="ARBA00014878"/>
    </source>
</evidence>
<dbReference type="OrthoDB" id="29061at2759"/>
<dbReference type="FunFam" id="1.25.40.570:FF:000008">
    <property type="entry name" value="COP9 signalosome complex subunit 3"/>
    <property type="match status" value="1"/>
</dbReference>
<keyword evidence="6" id="KW-0736">Signalosome</keyword>
<dbReference type="InterPro" id="IPR055089">
    <property type="entry name" value="COP9_N"/>
</dbReference>
<sequence>MENTDSLDNLVAQVQGLSGCTEDLAHLASILKQSEEAISAKGAPRLHIAISLLDPAVHSLGYLFFLDAQSCDPLPKDQAEEFLNTAIHFINVCSKDQIQLAPEKFTMLCKSMKESALQLNSPMRVVLPLHNAILKLQPSPQYLTALHAEFFLVCVLAKCYTSASVVLEEQIFEIDPKKCLITPKDFLLYCYYGGMLCIGLKKFAKALEFFHHAITAPATVLSAIVVESYKKFILVSLIENGQVPSFPKYTPAVSIRYLKTCTQDYLELANSFSTRNISDLQRCVASHEDAFKKDSNLGLVKQVVSSLYKRNIQRLTQTYVTLSLEDIASTVQLASPKDAELYILRMIQEGEIFAVINQKDGMVCFHEDPEQYKTTDITQRLDEKIRQIISLERKVTSMDEHISCDQAYLSRVGRDRSRYDLEDYDLVPQKMFQTS</sequence>
<name>A0A8T2R222_CERRI</name>
<dbReference type="PROSITE" id="PS50250">
    <property type="entry name" value="PCI"/>
    <property type="match status" value="1"/>
</dbReference>
<evidence type="ECO:0000256" key="7">
    <source>
        <dbReference type="ARBA" id="ARBA00023242"/>
    </source>
</evidence>
<keyword evidence="10" id="KW-1185">Reference proteome</keyword>
<evidence type="ECO:0000256" key="2">
    <source>
        <dbReference type="ARBA" id="ARBA00004496"/>
    </source>
</evidence>
<dbReference type="SUPFAM" id="SSF46785">
    <property type="entry name" value="Winged helix' DNA-binding domain"/>
    <property type="match status" value="1"/>
</dbReference>
<evidence type="ECO:0000313" key="9">
    <source>
        <dbReference type="EMBL" id="KAH7289854.1"/>
    </source>
</evidence>
<evidence type="ECO:0000259" key="8">
    <source>
        <dbReference type="PROSITE" id="PS50250"/>
    </source>
</evidence>